<feature type="signal peptide" evidence="1">
    <location>
        <begin position="1"/>
        <end position="28"/>
    </location>
</feature>
<dbReference type="Proteomes" id="UP000032309">
    <property type="component" value="Unassembled WGS sequence"/>
</dbReference>
<dbReference type="RefSeq" id="WP_052562617.1">
    <property type="nucleotide sequence ID" value="NZ_BAFN01000001.1"/>
</dbReference>
<accession>A0ABQ0JVI0</accession>
<keyword evidence="3" id="KW-1185">Reference proteome</keyword>
<reference evidence="3" key="1">
    <citation type="journal article" date="2015" name="Genome Announc.">
        <title>Draft Genome Sequence of an Anaerobic Ammonium-Oxidizing Bacterium, "Candidatus Brocadia sinica".</title>
        <authorList>
            <person name="Oshiki M."/>
            <person name="Shinyako-Hata K."/>
            <person name="Satoh H."/>
            <person name="Okabe S."/>
        </authorList>
    </citation>
    <scope>NUCLEOTIDE SEQUENCE [LARGE SCALE GENOMIC DNA]</scope>
    <source>
        <strain evidence="3">JPN1</strain>
    </source>
</reference>
<proteinExistence type="predicted"/>
<name>A0ABQ0JVI0_9BACT</name>
<comment type="caution">
    <text evidence="2">The sequence shown here is derived from an EMBL/GenBank/DDBJ whole genome shotgun (WGS) entry which is preliminary data.</text>
</comment>
<dbReference type="EMBL" id="BAFN01000001">
    <property type="protein sequence ID" value="GAN32459.1"/>
    <property type="molecule type" value="Genomic_DNA"/>
</dbReference>
<keyword evidence="1" id="KW-0732">Signal</keyword>
<gene>
    <name evidence="2" type="ORF">BROSI_A0974</name>
</gene>
<feature type="chain" id="PRO_5046690446" evidence="1">
    <location>
        <begin position="29"/>
        <end position="169"/>
    </location>
</feature>
<evidence type="ECO:0000313" key="3">
    <source>
        <dbReference type="Proteomes" id="UP000032309"/>
    </source>
</evidence>
<evidence type="ECO:0000313" key="2">
    <source>
        <dbReference type="EMBL" id="GAN32459.1"/>
    </source>
</evidence>
<sequence>MTGRRLSLLFMFFSMAIILTGMSGQSEAGKDRFVGTYFTIGDEDGIPTPVIVQIGKDGTYTTVSGIQNTTLAGVVFTNDVGTWKKTGKNEILAKTFSISVLPPTESSPGEVVSNCIADHLITFSNNFQEINLTVSGKCYVPDVNVADPGDAPVIKEFRGSFQGKRLTVP</sequence>
<protein>
    <submittedName>
        <fullName evidence="2">Uncharacterized protein</fullName>
    </submittedName>
</protein>
<evidence type="ECO:0000256" key="1">
    <source>
        <dbReference type="SAM" id="SignalP"/>
    </source>
</evidence>
<organism evidence="2 3">
    <name type="scientific">Candidatus Brocadia sinica JPN1</name>
    <dbReference type="NCBI Taxonomy" id="1197129"/>
    <lineage>
        <taxon>Bacteria</taxon>
        <taxon>Pseudomonadati</taxon>
        <taxon>Planctomycetota</taxon>
        <taxon>Candidatus Brocadiia</taxon>
        <taxon>Candidatus Brocadiales</taxon>
        <taxon>Candidatus Brocadiaceae</taxon>
        <taxon>Candidatus Brocadia</taxon>
    </lineage>
</organism>